<dbReference type="GO" id="GO:0016740">
    <property type="term" value="F:transferase activity"/>
    <property type="evidence" value="ECO:0007669"/>
    <property type="project" value="UniProtKB-KW"/>
</dbReference>
<keyword evidence="2" id="KW-1185">Reference proteome</keyword>
<proteinExistence type="predicted"/>
<reference evidence="1 2" key="1">
    <citation type="journal article" date="2014" name="BMC Genomics">
        <title>A genomic perspective on a new bacterial genus and species from the Alcaligenaceae family, Basilea psittacipulmonis.</title>
        <authorList>
            <person name="Whiteson K.L."/>
            <person name="Hernandez D."/>
            <person name="Lazarevic V."/>
            <person name="Gaia N."/>
            <person name="Farinelli L."/>
            <person name="Francois P."/>
            <person name="Pilo P."/>
            <person name="Frey J."/>
            <person name="Schrenzel J."/>
        </authorList>
    </citation>
    <scope>NUCLEOTIDE SEQUENCE [LARGE SCALE GENOMIC DNA]</scope>
    <source>
        <strain evidence="1 2">DSM 24701</strain>
    </source>
</reference>
<organism evidence="1 2">
    <name type="scientific">Basilea psittacipulmonis DSM 24701</name>
    <dbReference type="NCBI Taxonomy" id="1072685"/>
    <lineage>
        <taxon>Bacteria</taxon>
        <taxon>Pseudomonadati</taxon>
        <taxon>Pseudomonadota</taxon>
        <taxon>Betaproteobacteria</taxon>
        <taxon>Burkholderiales</taxon>
        <taxon>Alcaligenaceae</taxon>
        <taxon>Basilea</taxon>
    </lineage>
</organism>
<dbReference type="InterPro" id="IPR021853">
    <property type="entry name" value="DUF3460"/>
</dbReference>
<evidence type="ECO:0000313" key="1">
    <source>
        <dbReference type="EMBL" id="AIL33234.1"/>
    </source>
</evidence>
<dbReference type="KEGG" id="bpsi:IX83_07950"/>
<sequence length="62" mass="7457">MKPTFISETTKLLNEFKKTHPETEQAQQAGRARLWDKKIDPEQQKEFKEAKVNQKPYVYYNK</sequence>
<gene>
    <name evidence="1" type="ORF">IX83_07950</name>
</gene>
<dbReference type="eggNOG" id="ENOG5033H1B">
    <property type="taxonomic scope" value="Bacteria"/>
</dbReference>
<dbReference type="STRING" id="1072685.IX83_07950"/>
<dbReference type="AlphaFoldDB" id="A0A077DEU0"/>
<name>A0A077DEU0_9BURK</name>
<keyword evidence="1" id="KW-0808">Transferase</keyword>
<dbReference type="EMBL" id="CP009238">
    <property type="protein sequence ID" value="AIL33234.1"/>
    <property type="molecule type" value="Genomic_DNA"/>
</dbReference>
<accession>A0A077DEU0</accession>
<dbReference type="RefSeq" id="WP_038501028.1">
    <property type="nucleotide sequence ID" value="NZ_AFWK01000023.1"/>
</dbReference>
<protein>
    <submittedName>
        <fullName evidence="1">Acetyl-CoA carboxylase carboxyl transferase subunit alpha</fullName>
    </submittedName>
</protein>
<dbReference type="Proteomes" id="UP000028945">
    <property type="component" value="Chromosome"/>
</dbReference>
<dbReference type="Pfam" id="PF11943">
    <property type="entry name" value="DUF3460"/>
    <property type="match status" value="1"/>
</dbReference>
<dbReference type="OrthoDB" id="5296692at2"/>
<evidence type="ECO:0000313" key="2">
    <source>
        <dbReference type="Proteomes" id="UP000028945"/>
    </source>
</evidence>
<dbReference type="HOGENOM" id="CLU_188971_1_0_4"/>